<dbReference type="PANTHER" id="PTHR30575:SF3">
    <property type="entry name" value="PEPTIDASE M20 DIMERISATION DOMAIN-CONTAINING PROTEIN"/>
    <property type="match status" value="1"/>
</dbReference>
<protein>
    <recommendedName>
        <fullName evidence="3">Peptidase M20 dimerisation domain-containing protein</fullName>
    </recommendedName>
</protein>
<keyword evidence="5" id="KW-1185">Reference proteome</keyword>
<feature type="binding site" evidence="2">
    <location>
        <position position="395"/>
    </location>
    <ligand>
        <name>Mn(2+)</name>
        <dbReference type="ChEBI" id="CHEBI:29035"/>
        <label>2</label>
    </ligand>
</feature>
<evidence type="ECO:0000256" key="1">
    <source>
        <dbReference type="ARBA" id="ARBA00022801"/>
    </source>
</evidence>
<comment type="cofactor">
    <cofactor evidence="2">
        <name>Mn(2+)</name>
        <dbReference type="ChEBI" id="CHEBI:29035"/>
    </cofactor>
    <text evidence="2">The Mn(2+) ion enhances activity.</text>
</comment>
<dbReference type="PANTHER" id="PTHR30575">
    <property type="entry name" value="PEPTIDASE M20"/>
    <property type="match status" value="1"/>
</dbReference>
<dbReference type="Pfam" id="PF07687">
    <property type="entry name" value="M20_dimer"/>
    <property type="match status" value="1"/>
</dbReference>
<dbReference type="InterPro" id="IPR002933">
    <property type="entry name" value="Peptidase_M20"/>
</dbReference>
<accession>A0A2V1JYX7</accession>
<feature type="binding site" evidence="2">
    <location>
        <position position="199"/>
    </location>
    <ligand>
        <name>Mn(2+)</name>
        <dbReference type="ChEBI" id="CHEBI:29035"/>
        <label>2</label>
    </ligand>
</feature>
<dbReference type="GO" id="GO:0005737">
    <property type="term" value="C:cytoplasm"/>
    <property type="evidence" value="ECO:0007669"/>
    <property type="project" value="TreeGrafter"/>
</dbReference>
<evidence type="ECO:0000313" key="4">
    <source>
        <dbReference type="EMBL" id="PWF21265.1"/>
    </source>
</evidence>
<sequence length="424" mass="44624">MTTVTLPAPNPALVRSVAEQAQALTPQLVQWRRHLHAHPELGWQEAATTAYVARHVEALGFDIKTGAPVIGSKTLGAPAEGPAHTGCIAELHFDRPGPTVAIRADLDALPIHEVDTQGQGHRPAEEGWHSQHTGVMHACGHDGHLAIALGIAQIMAAQKALLCGTLRLIFQPAEEGTRGARAIVEQGWLDDVDVFLGFHIGLGVPSDTVALDPVGFLATRKYSVTYHGAPAHAGRAPETGRNALLGACQATLGLHALAQSGQPGIRVNVGTMHAGQALNIVPDEARFGVELRAERQHDLDALDPRVQALITGTAAAHQLEADIRLIGEARDWENPADMVAWAREVAQCSGAFRDTVSRYDVRVSEDATLMTHAVAARGGKAAYMVLGADLPSGHHTAEFDFDEGVLGKGVALVGGMVGVVLGAG</sequence>
<feature type="binding site" evidence="2">
    <location>
        <position position="175"/>
    </location>
    <ligand>
        <name>Mn(2+)</name>
        <dbReference type="ChEBI" id="CHEBI:29035"/>
        <label>2</label>
    </ligand>
</feature>
<evidence type="ECO:0000256" key="2">
    <source>
        <dbReference type="PIRSR" id="PIRSR005962-1"/>
    </source>
</evidence>
<reference evidence="5" key="1">
    <citation type="submission" date="2018-05" db="EMBL/GenBank/DDBJ databases">
        <authorList>
            <person name="Li Y."/>
        </authorList>
    </citation>
    <scope>NUCLEOTIDE SEQUENCE [LARGE SCALE GENOMIC DNA]</scope>
    <source>
        <strain evidence="5">3d-2-2</strain>
    </source>
</reference>
<evidence type="ECO:0000313" key="5">
    <source>
        <dbReference type="Proteomes" id="UP000245212"/>
    </source>
</evidence>
<dbReference type="RefSeq" id="WP_109063072.1">
    <property type="nucleotide sequence ID" value="NZ_QETA01000008.1"/>
</dbReference>
<dbReference type="GO" id="GO:0046872">
    <property type="term" value="F:metal ion binding"/>
    <property type="evidence" value="ECO:0007669"/>
    <property type="project" value="UniProtKB-KW"/>
</dbReference>
<dbReference type="EMBL" id="QETA01000008">
    <property type="protein sequence ID" value="PWF21265.1"/>
    <property type="molecule type" value="Genomic_DNA"/>
</dbReference>
<evidence type="ECO:0000259" key="3">
    <source>
        <dbReference type="Pfam" id="PF07687"/>
    </source>
</evidence>
<keyword evidence="1" id="KW-0378">Hydrolase</keyword>
<feature type="domain" description="Peptidase M20 dimerisation" evidence="3">
    <location>
        <begin position="222"/>
        <end position="312"/>
    </location>
</feature>
<dbReference type="PIRSF" id="PIRSF005962">
    <property type="entry name" value="Pept_M20D_amidohydro"/>
    <property type="match status" value="1"/>
</dbReference>
<dbReference type="GO" id="GO:0016805">
    <property type="term" value="F:dipeptidase activity"/>
    <property type="evidence" value="ECO:0007669"/>
    <property type="project" value="TreeGrafter"/>
</dbReference>
<dbReference type="GO" id="GO:0046657">
    <property type="term" value="P:folic acid catabolic process"/>
    <property type="evidence" value="ECO:0007669"/>
    <property type="project" value="TreeGrafter"/>
</dbReference>
<dbReference type="InterPro" id="IPR011650">
    <property type="entry name" value="Peptidase_M20_dimer"/>
</dbReference>
<dbReference type="AlphaFoldDB" id="A0A2V1JYX7"/>
<dbReference type="InterPro" id="IPR052030">
    <property type="entry name" value="Peptidase_M20/M20A_hydrolases"/>
</dbReference>
<dbReference type="GO" id="GO:0071713">
    <property type="term" value="F:para-aminobenzoyl-glutamate hydrolase activity"/>
    <property type="evidence" value="ECO:0007669"/>
    <property type="project" value="TreeGrafter"/>
</dbReference>
<proteinExistence type="predicted"/>
<dbReference type="Gene3D" id="3.40.630.10">
    <property type="entry name" value="Zn peptidases"/>
    <property type="match status" value="2"/>
</dbReference>
<keyword evidence="2" id="KW-0479">Metal-binding</keyword>
<comment type="caution">
    <text evidence="4">The sequence shown here is derived from an EMBL/GenBank/DDBJ whole genome shotgun (WGS) entry which is preliminary data.</text>
</comment>
<dbReference type="SUPFAM" id="SSF55031">
    <property type="entry name" value="Bacterial exopeptidase dimerisation domain"/>
    <property type="match status" value="1"/>
</dbReference>
<name>A0A2V1JYX7_9BURK</name>
<dbReference type="NCBIfam" id="TIGR01891">
    <property type="entry name" value="amidohydrolases"/>
    <property type="match status" value="1"/>
</dbReference>
<dbReference type="InterPro" id="IPR036264">
    <property type="entry name" value="Bact_exopeptidase_dim_dom"/>
</dbReference>
<gene>
    <name evidence="4" type="ORF">DD235_15755</name>
</gene>
<dbReference type="Pfam" id="PF01546">
    <property type="entry name" value="Peptidase_M20"/>
    <property type="match status" value="1"/>
</dbReference>
<dbReference type="Proteomes" id="UP000245212">
    <property type="component" value="Unassembled WGS sequence"/>
</dbReference>
<feature type="binding site" evidence="2">
    <location>
        <position position="141"/>
    </location>
    <ligand>
        <name>Mn(2+)</name>
        <dbReference type="ChEBI" id="CHEBI:29035"/>
        <label>2</label>
    </ligand>
</feature>
<organism evidence="4 5">
    <name type="scientific">Corticimicrobacter populi</name>
    <dbReference type="NCBI Taxonomy" id="2175229"/>
    <lineage>
        <taxon>Bacteria</taxon>
        <taxon>Pseudomonadati</taxon>
        <taxon>Pseudomonadota</taxon>
        <taxon>Betaproteobacteria</taxon>
        <taxon>Burkholderiales</taxon>
        <taxon>Alcaligenaceae</taxon>
        <taxon>Corticimicrobacter</taxon>
    </lineage>
</organism>
<dbReference type="SUPFAM" id="SSF53187">
    <property type="entry name" value="Zn-dependent exopeptidases"/>
    <property type="match status" value="1"/>
</dbReference>
<dbReference type="InterPro" id="IPR017439">
    <property type="entry name" value="Amidohydrolase"/>
</dbReference>
<keyword evidence="2" id="KW-0464">Manganese</keyword>
<feature type="binding site" evidence="2">
    <location>
        <position position="139"/>
    </location>
    <ligand>
        <name>Mn(2+)</name>
        <dbReference type="ChEBI" id="CHEBI:29035"/>
        <label>2</label>
    </ligand>
</feature>